<proteinExistence type="predicted"/>
<dbReference type="AlphaFoldDB" id="A0A9N9B0H8"/>
<sequence>MILGDLFGIQRKSEPKVVLMMRLLTLLLISLWMLIIDAKNELPTIKTSDVQFDRRTEKETCMRYVISPQYNKGAYRGYFSLNDNSTLFTFPKLNEERLHSLTLQMVADFNTS</sequence>
<reference evidence="1" key="1">
    <citation type="submission" date="2021-06" db="EMBL/GenBank/DDBJ databases">
        <authorList>
            <person name="Kallberg Y."/>
            <person name="Tangrot J."/>
            <person name="Rosling A."/>
        </authorList>
    </citation>
    <scope>NUCLEOTIDE SEQUENCE</scope>
    <source>
        <strain evidence="1">UK204</strain>
    </source>
</reference>
<evidence type="ECO:0000313" key="1">
    <source>
        <dbReference type="EMBL" id="CAG8551511.1"/>
    </source>
</evidence>
<dbReference type="Proteomes" id="UP000789570">
    <property type="component" value="Unassembled WGS sequence"/>
</dbReference>
<evidence type="ECO:0000313" key="2">
    <source>
        <dbReference type="Proteomes" id="UP000789570"/>
    </source>
</evidence>
<comment type="caution">
    <text evidence="1">The sequence shown here is derived from an EMBL/GenBank/DDBJ whole genome shotgun (WGS) entry which is preliminary data.</text>
</comment>
<accession>A0A9N9B0H8</accession>
<keyword evidence="2" id="KW-1185">Reference proteome</keyword>
<protein>
    <submittedName>
        <fullName evidence="1">13073_t:CDS:1</fullName>
    </submittedName>
</protein>
<gene>
    <name evidence="1" type="ORF">FCALED_LOCUS6144</name>
</gene>
<dbReference type="EMBL" id="CAJVPQ010001415">
    <property type="protein sequence ID" value="CAG8551511.1"/>
    <property type="molecule type" value="Genomic_DNA"/>
</dbReference>
<organism evidence="1 2">
    <name type="scientific">Funneliformis caledonium</name>
    <dbReference type="NCBI Taxonomy" id="1117310"/>
    <lineage>
        <taxon>Eukaryota</taxon>
        <taxon>Fungi</taxon>
        <taxon>Fungi incertae sedis</taxon>
        <taxon>Mucoromycota</taxon>
        <taxon>Glomeromycotina</taxon>
        <taxon>Glomeromycetes</taxon>
        <taxon>Glomerales</taxon>
        <taxon>Glomeraceae</taxon>
        <taxon>Funneliformis</taxon>
    </lineage>
</organism>
<dbReference type="OrthoDB" id="2444199at2759"/>
<name>A0A9N9B0H8_9GLOM</name>